<comment type="similarity">
    <text evidence="3">Belongs to the LacAB/RpiB family.</text>
</comment>
<dbReference type="Pfam" id="PF02502">
    <property type="entry name" value="LacAB_rpiB"/>
    <property type="match status" value="1"/>
</dbReference>
<dbReference type="SUPFAM" id="SSF89623">
    <property type="entry name" value="Ribose/Galactose isomerase RpiB/AlsB"/>
    <property type="match status" value="1"/>
</dbReference>
<gene>
    <name evidence="9" type="ORF">GCM10010503_11770</name>
</gene>
<dbReference type="InterPro" id="IPR036569">
    <property type="entry name" value="RpiB_LacA_LacB_sf"/>
</dbReference>
<protein>
    <recommendedName>
        <fullName evidence="6">Ribose-5-phosphate isomerase B</fullName>
        <ecNumber evidence="5">5.3.1.6</ecNumber>
    </recommendedName>
    <alternativeName>
        <fullName evidence="8">Phosphoriboisomerase B</fullName>
    </alternativeName>
</protein>
<name>A0A918IYU3_9ACTN</name>
<dbReference type="PANTHER" id="PTHR30345">
    <property type="entry name" value="RIBOSE-5-PHOSPHATE ISOMERASE B"/>
    <property type="match status" value="1"/>
</dbReference>
<comment type="subunit">
    <text evidence="4">Homodimer.</text>
</comment>
<dbReference type="NCBIfam" id="TIGR00689">
    <property type="entry name" value="rpiB_lacA_lacB"/>
    <property type="match status" value="1"/>
</dbReference>
<dbReference type="EC" id="5.3.1.6" evidence="5"/>
<dbReference type="AlphaFoldDB" id="A0A918IYU3"/>
<dbReference type="InterPro" id="IPR003500">
    <property type="entry name" value="RpiB_LacA_LacB"/>
</dbReference>
<comment type="pathway">
    <text evidence="2">Carbohydrate degradation; pentose phosphate pathway; D-ribose 5-phosphate from D-ribulose 5-phosphate (non-oxidative stage): step 1/1.</text>
</comment>
<proteinExistence type="inferred from homology"/>
<organism evidence="9 10">
    <name type="scientific">Streptomyces lucensis JCM 4490</name>
    <dbReference type="NCBI Taxonomy" id="1306176"/>
    <lineage>
        <taxon>Bacteria</taxon>
        <taxon>Bacillati</taxon>
        <taxon>Actinomycetota</taxon>
        <taxon>Actinomycetes</taxon>
        <taxon>Kitasatosporales</taxon>
        <taxon>Streptomycetaceae</taxon>
        <taxon>Streptomyces</taxon>
    </lineage>
</organism>
<dbReference type="GO" id="GO:0019316">
    <property type="term" value="P:D-allose catabolic process"/>
    <property type="evidence" value="ECO:0007669"/>
    <property type="project" value="TreeGrafter"/>
</dbReference>
<dbReference type="FunFam" id="3.40.1400.10:FF:000002">
    <property type="entry name" value="Ribose-5-phosphate isomerase B"/>
    <property type="match status" value="1"/>
</dbReference>
<comment type="catalytic activity">
    <reaction evidence="1">
        <text>aldehydo-D-ribose 5-phosphate = D-ribulose 5-phosphate</text>
        <dbReference type="Rhea" id="RHEA:14657"/>
        <dbReference type="ChEBI" id="CHEBI:58121"/>
        <dbReference type="ChEBI" id="CHEBI:58273"/>
        <dbReference type="EC" id="5.3.1.6"/>
    </reaction>
</comment>
<dbReference type="PANTHER" id="PTHR30345:SF0">
    <property type="entry name" value="DNA DAMAGE-REPAIR_TOLERATION PROTEIN DRT102"/>
    <property type="match status" value="1"/>
</dbReference>
<evidence type="ECO:0000313" key="9">
    <source>
        <dbReference type="EMBL" id="GGW37440.1"/>
    </source>
</evidence>
<evidence type="ECO:0000256" key="8">
    <source>
        <dbReference type="ARBA" id="ARBA00032117"/>
    </source>
</evidence>
<dbReference type="Gene3D" id="3.40.1400.10">
    <property type="entry name" value="Sugar-phosphate isomerase, RpiB/LacA/LacB"/>
    <property type="match status" value="1"/>
</dbReference>
<dbReference type="GO" id="GO:0004751">
    <property type="term" value="F:ribose-5-phosphate isomerase activity"/>
    <property type="evidence" value="ECO:0007669"/>
    <property type="project" value="UniProtKB-EC"/>
</dbReference>
<keyword evidence="7 9" id="KW-0413">Isomerase</keyword>
<dbReference type="GO" id="GO:0009052">
    <property type="term" value="P:pentose-phosphate shunt, non-oxidative branch"/>
    <property type="evidence" value="ECO:0007669"/>
    <property type="project" value="TreeGrafter"/>
</dbReference>
<evidence type="ECO:0000256" key="6">
    <source>
        <dbReference type="ARBA" id="ARBA00014007"/>
    </source>
</evidence>
<reference evidence="9" key="1">
    <citation type="journal article" date="2014" name="Int. J. Syst. Evol. Microbiol.">
        <title>Complete genome sequence of Corynebacterium casei LMG S-19264T (=DSM 44701T), isolated from a smear-ripened cheese.</title>
        <authorList>
            <consortium name="US DOE Joint Genome Institute (JGI-PGF)"/>
            <person name="Walter F."/>
            <person name="Albersmeier A."/>
            <person name="Kalinowski J."/>
            <person name="Ruckert C."/>
        </authorList>
    </citation>
    <scope>NUCLEOTIDE SEQUENCE</scope>
    <source>
        <strain evidence="9">JCM 4490</strain>
    </source>
</reference>
<dbReference type="InterPro" id="IPR011860">
    <property type="entry name" value="Rib-5-P_Isoase_Actino"/>
</dbReference>
<evidence type="ECO:0000256" key="7">
    <source>
        <dbReference type="ARBA" id="ARBA00023235"/>
    </source>
</evidence>
<reference evidence="9" key="2">
    <citation type="submission" date="2020-09" db="EMBL/GenBank/DDBJ databases">
        <authorList>
            <person name="Sun Q."/>
            <person name="Ohkuma M."/>
        </authorList>
    </citation>
    <scope>NUCLEOTIDE SEQUENCE</scope>
    <source>
        <strain evidence="9">JCM 4490</strain>
    </source>
</reference>
<keyword evidence="10" id="KW-1185">Reference proteome</keyword>
<evidence type="ECO:0000256" key="5">
    <source>
        <dbReference type="ARBA" id="ARBA00011959"/>
    </source>
</evidence>
<dbReference type="Proteomes" id="UP000620224">
    <property type="component" value="Unassembled WGS sequence"/>
</dbReference>
<dbReference type="NCBIfam" id="NF004051">
    <property type="entry name" value="PRK05571.1"/>
    <property type="match status" value="1"/>
</dbReference>
<dbReference type="EMBL" id="BMUE01000002">
    <property type="protein sequence ID" value="GGW37440.1"/>
    <property type="molecule type" value="Genomic_DNA"/>
</dbReference>
<evidence type="ECO:0000256" key="1">
    <source>
        <dbReference type="ARBA" id="ARBA00001713"/>
    </source>
</evidence>
<evidence type="ECO:0000256" key="3">
    <source>
        <dbReference type="ARBA" id="ARBA00008754"/>
    </source>
</evidence>
<comment type="caution">
    <text evidence="9">The sequence shown here is derived from an EMBL/GenBank/DDBJ whole genome shotgun (WGS) entry which is preliminary data.</text>
</comment>
<accession>A0A918IYU3</accession>
<evidence type="ECO:0000313" key="10">
    <source>
        <dbReference type="Proteomes" id="UP000620224"/>
    </source>
</evidence>
<evidence type="ECO:0000256" key="4">
    <source>
        <dbReference type="ARBA" id="ARBA00011738"/>
    </source>
</evidence>
<evidence type="ECO:0000256" key="2">
    <source>
        <dbReference type="ARBA" id="ARBA00004988"/>
    </source>
</evidence>
<dbReference type="NCBIfam" id="TIGR02133">
    <property type="entry name" value="RPI_actino"/>
    <property type="match status" value="1"/>
</dbReference>
<sequence length="190" mass="20212">MLLPGTGTGAAPSAPGAAAPVRACHTRDMRVYLGSDHAGYELKNHLVEWLKAAGHEPVDCGPHIYDAQDDYPPFCLRAAQRTAGDADALGIVIGGSGNGEQIAANKVKGVRAALAWSEETAALGRQHNDANVVAVGARMHSTEEATKFVEIFLSTPFTGDERHIRRIDMLSAYETTGDLPPIPAHHPQQD</sequence>